<dbReference type="SUPFAM" id="SSF52317">
    <property type="entry name" value="Class I glutamine amidotransferase-like"/>
    <property type="match status" value="1"/>
</dbReference>
<dbReference type="InterPro" id="IPR002818">
    <property type="entry name" value="DJ-1/PfpI"/>
</dbReference>
<dbReference type="AlphaFoldDB" id="A0A1V4QEZ4"/>
<proteinExistence type="predicted"/>
<comment type="caution">
    <text evidence="2">The sequence shown here is derived from an EMBL/GenBank/DDBJ whole genome shotgun (WGS) entry which is preliminary data.</text>
</comment>
<reference evidence="3" key="1">
    <citation type="submission" date="2017-01" db="EMBL/GenBank/DDBJ databases">
        <title>Novel pathways for hydrocarbon cycling and metabolic interdependencies in hydrothermal sediment communities.</title>
        <authorList>
            <person name="Dombrowski N."/>
            <person name="Seitz K."/>
            <person name="Teske A."/>
            <person name="Baker B."/>
        </authorList>
    </citation>
    <scope>NUCLEOTIDE SEQUENCE [LARGE SCALE GENOMIC DNA]</scope>
</reference>
<evidence type="ECO:0000313" key="2">
    <source>
        <dbReference type="EMBL" id="OPX17929.1"/>
    </source>
</evidence>
<dbReference type="InterPro" id="IPR050325">
    <property type="entry name" value="Prot/Nucl_acid_deglycase"/>
</dbReference>
<dbReference type="EMBL" id="MUKB01000061">
    <property type="protein sequence ID" value="OPX17929.1"/>
    <property type="molecule type" value="Genomic_DNA"/>
</dbReference>
<dbReference type="InterPro" id="IPR029062">
    <property type="entry name" value="Class_I_gatase-like"/>
</dbReference>
<feature type="non-terminal residue" evidence="2">
    <location>
        <position position="170"/>
    </location>
</feature>
<dbReference type="PANTHER" id="PTHR48094">
    <property type="entry name" value="PROTEIN/NUCLEIC ACID DEGLYCASE DJ-1-RELATED"/>
    <property type="match status" value="1"/>
</dbReference>
<name>A0A1V4QEZ4_UNCW3</name>
<sequence>MKYLFTIFVLIFMACGGGPKPQKTAPPTIPKSAKSVLMVIAPNNFRDEEFKDPYDLFKANGFRVTIASTDTTPAKGMLGVVVKPEIVLEQVMPDSFDALVVVGGTGCKVLWDNATLHNIVRDFADKGKTIGAICIGPVVLARAGIIKEKKVTAYPSVRNEIEKVGARYTG</sequence>
<dbReference type="PROSITE" id="PS51257">
    <property type="entry name" value="PROKAR_LIPOPROTEIN"/>
    <property type="match status" value="1"/>
</dbReference>
<dbReference type="GO" id="GO:0005737">
    <property type="term" value="C:cytoplasm"/>
    <property type="evidence" value="ECO:0007669"/>
    <property type="project" value="TreeGrafter"/>
</dbReference>
<protein>
    <recommendedName>
        <fullName evidence="1">DJ-1/PfpI domain-containing protein</fullName>
    </recommendedName>
</protein>
<organism evidence="2 3">
    <name type="scientific">candidate division WOR-3 bacterium 4484_100</name>
    <dbReference type="NCBI Taxonomy" id="1936077"/>
    <lineage>
        <taxon>Bacteria</taxon>
        <taxon>Bacteria division WOR-3</taxon>
    </lineage>
</organism>
<accession>A0A1V4QEZ4</accession>
<evidence type="ECO:0000313" key="3">
    <source>
        <dbReference type="Proteomes" id="UP000191663"/>
    </source>
</evidence>
<dbReference type="Pfam" id="PF01965">
    <property type="entry name" value="DJ-1_PfpI"/>
    <property type="match status" value="1"/>
</dbReference>
<feature type="domain" description="DJ-1/PfpI" evidence="1">
    <location>
        <begin position="34"/>
        <end position="169"/>
    </location>
</feature>
<evidence type="ECO:0000259" key="1">
    <source>
        <dbReference type="Pfam" id="PF01965"/>
    </source>
</evidence>
<dbReference type="PANTHER" id="PTHR48094:SF12">
    <property type="entry name" value="PARKINSON DISEASE PROTEIN 7 HOMOLOG"/>
    <property type="match status" value="1"/>
</dbReference>
<dbReference type="Gene3D" id="3.40.50.880">
    <property type="match status" value="1"/>
</dbReference>
<dbReference type="Proteomes" id="UP000191663">
    <property type="component" value="Unassembled WGS sequence"/>
</dbReference>
<gene>
    <name evidence="2" type="ORF">BXT86_03915</name>
</gene>